<dbReference type="PANTHER" id="PTHR33336">
    <property type="entry name" value="QUINOL MONOOXYGENASE YGIN-RELATED"/>
    <property type="match status" value="1"/>
</dbReference>
<evidence type="ECO:0000313" key="2">
    <source>
        <dbReference type="EMBL" id="PCI98454.1"/>
    </source>
</evidence>
<gene>
    <name evidence="2" type="ORF">COB13_13490</name>
</gene>
<dbReference type="InterPro" id="IPR050744">
    <property type="entry name" value="AI-2_Isomerase_LsrG"/>
</dbReference>
<name>A0A2A4YUK8_9PROT</name>
<comment type="caution">
    <text evidence="2">The sequence shown here is derived from an EMBL/GenBank/DDBJ whole genome shotgun (WGS) entry which is preliminary data.</text>
</comment>
<dbReference type="PANTHER" id="PTHR33336:SF3">
    <property type="entry name" value="ABM DOMAIN-CONTAINING PROTEIN"/>
    <property type="match status" value="1"/>
</dbReference>
<organism evidence="2">
    <name type="scientific">OCS116 cluster bacterium</name>
    <dbReference type="NCBI Taxonomy" id="2030921"/>
    <lineage>
        <taxon>Bacteria</taxon>
        <taxon>Pseudomonadati</taxon>
        <taxon>Pseudomonadota</taxon>
        <taxon>Alphaproteobacteria</taxon>
        <taxon>OCS116 cluster</taxon>
    </lineage>
</organism>
<keyword evidence="2" id="KW-0560">Oxidoreductase</keyword>
<dbReference type="GO" id="GO:0004497">
    <property type="term" value="F:monooxygenase activity"/>
    <property type="evidence" value="ECO:0007669"/>
    <property type="project" value="UniProtKB-KW"/>
</dbReference>
<keyword evidence="2" id="KW-0503">Monooxygenase</keyword>
<dbReference type="EMBL" id="NVUS01000021">
    <property type="protein sequence ID" value="PCI98454.1"/>
    <property type="molecule type" value="Genomic_DNA"/>
</dbReference>
<reference key="1">
    <citation type="submission" date="2017-08" db="EMBL/GenBank/DDBJ databases">
        <title>A dynamic microbial community with high functional redundancy inhabits the cold, oxic subseafloor aquifer.</title>
        <authorList>
            <person name="Tully B.J."/>
            <person name="Wheat C.G."/>
            <person name="Glazer B.T."/>
            <person name="Huber J.A."/>
        </authorList>
    </citation>
    <scope>NUCLEOTIDE SEQUENCE [LARGE SCALE GENOMIC DNA]</scope>
</reference>
<sequence length="101" mass="11794">MLIISAEFTAKPEKRDDVIAACKKLIPLSNAEEGCISYEFFEDTQQENHFFFFERWKDMQAIEIHMDMPYLKAHGKIFPNLVIDGTTKVEIHEVTDTKRLV</sequence>
<dbReference type="Gene3D" id="3.30.70.100">
    <property type="match status" value="1"/>
</dbReference>
<dbReference type="InterPro" id="IPR007138">
    <property type="entry name" value="ABM_dom"/>
</dbReference>
<dbReference type="Pfam" id="PF03992">
    <property type="entry name" value="ABM"/>
    <property type="match status" value="1"/>
</dbReference>
<proteinExistence type="predicted"/>
<dbReference type="PROSITE" id="PS51725">
    <property type="entry name" value="ABM"/>
    <property type="match status" value="1"/>
</dbReference>
<feature type="domain" description="ABM" evidence="1">
    <location>
        <begin position="2"/>
        <end position="91"/>
    </location>
</feature>
<accession>A0A2A4YUK8</accession>
<dbReference type="InterPro" id="IPR011008">
    <property type="entry name" value="Dimeric_a/b-barrel"/>
</dbReference>
<evidence type="ECO:0000259" key="1">
    <source>
        <dbReference type="PROSITE" id="PS51725"/>
    </source>
</evidence>
<dbReference type="SUPFAM" id="SSF54909">
    <property type="entry name" value="Dimeric alpha+beta barrel"/>
    <property type="match status" value="1"/>
</dbReference>
<dbReference type="AlphaFoldDB" id="A0A2A4YUK8"/>
<reference evidence="2" key="2">
    <citation type="journal article" date="2018" name="ISME J.">
        <title>A dynamic microbial community with high functional redundancy inhabits the cold, oxic subseafloor aquifer.</title>
        <authorList>
            <person name="Tully B.J."/>
            <person name="Wheat C.G."/>
            <person name="Glazer B.T."/>
            <person name="Huber J.A."/>
        </authorList>
    </citation>
    <scope>NUCLEOTIDE SEQUENCE</scope>
    <source>
        <strain evidence="2">NORP83</strain>
    </source>
</reference>
<protein>
    <submittedName>
        <fullName evidence="2">Antibiotic biosynthesis monooxygenase</fullName>
    </submittedName>
</protein>